<dbReference type="InterPro" id="IPR007345">
    <property type="entry name" value="Polysacch_pyruvyl_Trfase"/>
</dbReference>
<evidence type="ECO:0000313" key="3">
    <source>
        <dbReference type="Proteomes" id="UP000238385"/>
    </source>
</evidence>
<dbReference type="OrthoDB" id="3199616at2"/>
<evidence type="ECO:0000259" key="1">
    <source>
        <dbReference type="Pfam" id="PF04230"/>
    </source>
</evidence>
<evidence type="ECO:0000313" key="2">
    <source>
        <dbReference type="EMBL" id="PSF07762.1"/>
    </source>
</evidence>
<proteinExistence type="predicted"/>
<dbReference type="PANTHER" id="PTHR36836">
    <property type="entry name" value="COLANIC ACID BIOSYNTHESIS PROTEIN WCAK"/>
    <property type="match status" value="1"/>
</dbReference>
<keyword evidence="3" id="KW-1185">Reference proteome</keyword>
<gene>
    <name evidence="2" type="ORF">C7H08_10125</name>
</gene>
<feature type="domain" description="Polysaccharide pyruvyl transferase" evidence="1">
    <location>
        <begin position="13"/>
        <end position="315"/>
    </location>
</feature>
<dbReference type="EMBL" id="PXNN01000013">
    <property type="protein sequence ID" value="PSF07762.1"/>
    <property type="molecule type" value="Genomic_DNA"/>
</dbReference>
<dbReference type="Proteomes" id="UP000238385">
    <property type="component" value="Unassembled WGS sequence"/>
</dbReference>
<dbReference type="RefSeq" id="WP_106671631.1">
    <property type="nucleotide sequence ID" value="NZ_BMFE01000001.1"/>
</dbReference>
<organism evidence="2 3">
    <name type="scientific">Marinobacter halophilus</name>
    <dbReference type="NCBI Taxonomy" id="1323740"/>
    <lineage>
        <taxon>Bacteria</taxon>
        <taxon>Pseudomonadati</taxon>
        <taxon>Pseudomonadota</taxon>
        <taxon>Gammaproteobacteria</taxon>
        <taxon>Pseudomonadales</taxon>
        <taxon>Marinobacteraceae</taxon>
        <taxon>Marinobacter</taxon>
    </lineage>
</organism>
<dbReference type="PANTHER" id="PTHR36836:SF1">
    <property type="entry name" value="COLANIC ACID BIOSYNTHESIS PROTEIN WCAK"/>
    <property type="match status" value="1"/>
</dbReference>
<accession>A0A2T1KDZ5</accession>
<protein>
    <recommendedName>
        <fullName evidence="1">Polysaccharide pyruvyl transferase domain-containing protein</fullName>
    </recommendedName>
</protein>
<dbReference type="AlphaFoldDB" id="A0A2T1KDZ5"/>
<name>A0A2T1KDZ5_9GAMM</name>
<dbReference type="Pfam" id="PF04230">
    <property type="entry name" value="PS_pyruv_trans"/>
    <property type="match status" value="1"/>
</dbReference>
<reference evidence="2 3" key="1">
    <citation type="submission" date="2018-03" db="EMBL/GenBank/DDBJ databases">
        <title>Marinobacter brunus sp. nov., a marine bacterium of Gamma-proteobacteria isolated from the surface seawater of the South China Sea.</title>
        <authorList>
            <person name="Cheng H."/>
            <person name="Wu Y.-H."/>
            <person name="Xamxidin M."/>
            <person name="Xu X.-W."/>
        </authorList>
    </citation>
    <scope>NUCLEOTIDE SEQUENCE [LARGE SCALE GENOMIC DNA]</scope>
    <source>
        <strain evidence="2 3">JCM 30472</strain>
    </source>
</reference>
<comment type="caution">
    <text evidence="2">The sequence shown here is derived from an EMBL/GenBank/DDBJ whole genome shotgun (WGS) entry which is preliminary data.</text>
</comment>
<sequence length="366" mass="41084">MKILIVNEGANGNLGDQAIHEGLLALLDGAEIDRISLGVERRNGAPTDAEGKRKILTLIKSNRLLYGALNFFRILAYNVRRYSGVKSKIKQSDKVIIGGGSLLINNSWSFPISLLMICMICLFTRTTYGFCGISTRRERSLFVNAIFKFCLKRARFIYFRDHVSIKVVEEKYGLDARFIPDFALVQSGSRINSTFSSQRNRPAFLVNVMGPQPHGYFSDSIAYSEYISYLTELISELAARRLLKGVVVTGGQSDIDIVANLLAKIRHIKVDVFTPLSVKELRSLYSSVDCVIGTRLHSAIIALGNNISSRCFNWDKKVEGFFSEIGRADLLFDCTTKVENLITVPMGVELDLKEYFDHLREVVLNE</sequence>